<evidence type="ECO:0000256" key="3">
    <source>
        <dbReference type="ARBA" id="ARBA00022475"/>
    </source>
</evidence>
<dbReference type="Proteomes" id="UP000297948">
    <property type="component" value="Unassembled WGS sequence"/>
</dbReference>
<organism evidence="9 10">
    <name type="scientific">Streptomyces palmae</name>
    <dbReference type="NCBI Taxonomy" id="1701085"/>
    <lineage>
        <taxon>Bacteria</taxon>
        <taxon>Bacillati</taxon>
        <taxon>Actinomycetota</taxon>
        <taxon>Actinomycetes</taxon>
        <taxon>Kitasatosporales</taxon>
        <taxon>Streptomycetaceae</taxon>
        <taxon>Streptomyces</taxon>
    </lineage>
</organism>
<feature type="transmembrane region" description="Helical" evidence="7">
    <location>
        <begin position="195"/>
        <end position="218"/>
    </location>
</feature>
<dbReference type="OrthoDB" id="3654456at2"/>
<protein>
    <submittedName>
        <fullName evidence="9">ABC transporter permease</fullName>
    </submittedName>
</protein>
<sequence>MGARFAMTGGREGWIRTLLTAFGVGLGVTLLFVATSVPHVLSAREDRTQARDPWIASSTGLERGATTLLFRQSSTAYHGKDISGLIIRPEGADAATPPGVRKFPGPGELVVSPALKRLLDSGDGTLLRQRFAAYRVVGTIADQGLQGPSELMFYTGAKSGELVDQHNANRTKGWGPAAASLDHAPMNQTKPSPELILLATIGCVVLLLPVAVFIATAVRFGGERRDRRLAALRLVGADRAMTHRIAAGEALFGALLGLAFGTAFFLALRAFIEEFTLWNYSVFSSDLTPSAPLALLVLLAVPAAAVVVTLFALRGVTIEALGVVRQARPRRRRLWWRLALPLLGLALLYQMMTGYTAAGPRDTYQVAIGAVLVLAGTTALLPWVVEAVVARLRGGPLPWQLATRRLQLSSGAAARAVSGITVAVAGAIALQMLFSNVQAQHTSDTGQDPTRAQFVTQSTVRDGKGAKKAVARFQRTPGVREVFATVEATIRQSHDDPYDTPPVQMHIADCAMLREFLRLPHCADGDVYVSQRPEYLTKDQWAPTTPGSEVVITGQEAEDRFSARRGQGTNGSKDLVRAGKRWTVPRSTTVVHTRPDPVGMDREGIYVTPGALGMTGFGATNVQVIVSLDKSAEDAIERVRNTDAEVSGGVGNGYSVVATEETRKFRSIRNGLFIGAFATLLVIGASMIVSTLEQLRERRRLLSVLVAFGTRRSTISLSVLWQTAIPVVLGLAVSMVGGLTLGAVLLKMIEAPVAVDWAGLGIMGGIGAGVIALVTLASLPPLWRMTRPDGLRHE</sequence>
<dbReference type="PANTHER" id="PTHR30489">
    <property type="entry name" value="LIPOPROTEIN-RELEASING SYSTEM TRANSMEMBRANE PROTEIN LOLE"/>
    <property type="match status" value="1"/>
</dbReference>
<comment type="similarity">
    <text evidence="2">Belongs to the ABC-4 integral membrane protein family. LolC/E subfamily.</text>
</comment>
<evidence type="ECO:0000256" key="7">
    <source>
        <dbReference type="SAM" id="Phobius"/>
    </source>
</evidence>
<evidence type="ECO:0000256" key="2">
    <source>
        <dbReference type="ARBA" id="ARBA00005236"/>
    </source>
</evidence>
<comment type="caution">
    <text evidence="9">The sequence shown here is derived from an EMBL/GenBank/DDBJ whole genome shotgun (WGS) entry which is preliminary data.</text>
</comment>
<dbReference type="AlphaFoldDB" id="A0A4Z0FTV8"/>
<dbReference type="GO" id="GO:0098797">
    <property type="term" value="C:plasma membrane protein complex"/>
    <property type="evidence" value="ECO:0007669"/>
    <property type="project" value="TreeGrafter"/>
</dbReference>
<dbReference type="PANTHER" id="PTHR30489:SF0">
    <property type="entry name" value="LIPOPROTEIN-RELEASING SYSTEM TRANSMEMBRANE PROTEIN LOLE"/>
    <property type="match status" value="1"/>
</dbReference>
<feature type="transmembrane region" description="Helical" evidence="7">
    <location>
        <begin position="334"/>
        <end position="352"/>
    </location>
</feature>
<feature type="domain" description="ABC3 transporter permease C-terminal" evidence="8">
    <location>
        <begin position="204"/>
        <end position="312"/>
    </location>
</feature>
<dbReference type="GO" id="GO:0044874">
    <property type="term" value="P:lipoprotein localization to outer membrane"/>
    <property type="evidence" value="ECO:0007669"/>
    <property type="project" value="TreeGrafter"/>
</dbReference>
<keyword evidence="4 7" id="KW-0812">Transmembrane</keyword>
<feature type="transmembrane region" description="Helical" evidence="7">
    <location>
        <begin position="292"/>
        <end position="313"/>
    </location>
</feature>
<accession>A0A4Z0FTV8</accession>
<feature type="transmembrane region" description="Helical" evidence="7">
    <location>
        <begin position="250"/>
        <end position="272"/>
    </location>
</feature>
<feature type="transmembrane region" description="Helical" evidence="7">
    <location>
        <begin position="364"/>
        <end position="392"/>
    </location>
</feature>
<dbReference type="Pfam" id="PF02687">
    <property type="entry name" value="FtsX"/>
    <property type="match status" value="2"/>
</dbReference>
<evidence type="ECO:0000256" key="6">
    <source>
        <dbReference type="ARBA" id="ARBA00023136"/>
    </source>
</evidence>
<feature type="transmembrane region" description="Helical" evidence="7">
    <location>
        <begin position="758"/>
        <end position="779"/>
    </location>
</feature>
<proteinExistence type="inferred from homology"/>
<name>A0A4Z0FTV8_9ACTN</name>
<evidence type="ECO:0000256" key="5">
    <source>
        <dbReference type="ARBA" id="ARBA00022989"/>
    </source>
</evidence>
<keyword evidence="5 7" id="KW-1133">Transmembrane helix</keyword>
<keyword evidence="3" id="KW-1003">Cell membrane</keyword>
<feature type="transmembrane region" description="Helical" evidence="7">
    <location>
        <begin position="727"/>
        <end position="746"/>
    </location>
</feature>
<evidence type="ECO:0000313" key="9">
    <source>
        <dbReference type="EMBL" id="TGA84823.1"/>
    </source>
</evidence>
<keyword evidence="10" id="KW-1185">Reference proteome</keyword>
<keyword evidence="6 7" id="KW-0472">Membrane</keyword>
<dbReference type="InterPro" id="IPR051447">
    <property type="entry name" value="Lipoprotein-release_system"/>
</dbReference>
<gene>
    <name evidence="9" type="ORF">E4099_31230</name>
</gene>
<dbReference type="InterPro" id="IPR003838">
    <property type="entry name" value="ABC3_permease_C"/>
</dbReference>
<comment type="subcellular location">
    <subcellularLocation>
        <location evidence="1">Cell membrane</location>
        <topology evidence="1">Multi-pass membrane protein</topology>
    </subcellularLocation>
</comment>
<evidence type="ECO:0000256" key="1">
    <source>
        <dbReference type="ARBA" id="ARBA00004651"/>
    </source>
</evidence>
<evidence type="ECO:0000259" key="8">
    <source>
        <dbReference type="Pfam" id="PF02687"/>
    </source>
</evidence>
<reference evidence="9 10" key="1">
    <citation type="submission" date="2019-03" db="EMBL/GenBank/DDBJ databases">
        <authorList>
            <person name="Gonzalez-Pimentel J.L."/>
        </authorList>
    </citation>
    <scope>NUCLEOTIDE SEQUENCE [LARGE SCALE GENOMIC DNA]</scope>
    <source>
        <strain evidence="9 10">JCM 31289</strain>
    </source>
</reference>
<feature type="transmembrane region" description="Helical" evidence="7">
    <location>
        <begin position="671"/>
        <end position="689"/>
    </location>
</feature>
<feature type="domain" description="ABC3 transporter permease C-terminal" evidence="8">
    <location>
        <begin position="674"/>
        <end position="779"/>
    </location>
</feature>
<dbReference type="EMBL" id="SRID01000587">
    <property type="protein sequence ID" value="TGA84823.1"/>
    <property type="molecule type" value="Genomic_DNA"/>
</dbReference>
<evidence type="ECO:0000313" key="10">
    <source>
        <dbReference type="Proteomes" id="UP000297948"/>
    </source>
</evidence>
<evidence type="ECO:0000256" key="4">
    <source>
        <dbReference type="ARBA" id="ARBA00022692"/>
    </source>
</evidence>